<dbReference type="NCBIfam" id="TIGR02427">
    <property type="entry name" value="protocat_pcaD"/>
    <property type="match status" value="1"/>
</dbReference>
<protein>
    <submittedName>
        <fullName evidence="2">3-oxoadipate enol-lactonase</fullName>
    </submittedName>
</protein>
<dbReference type="Gene3D" id="3.40.50.1820">
    <property type="entry name" value="alpha/beta hydrolase"/>
    <property type="match status" value="1"/>
</dbReference>
<reference evidence="2" key="1">
    <citation type="journal article" date="2014" name="Int. J. Syst. Evol. Microbiol.">
        <title>Complete genome sequence of Corynebacterium casei LMG S-19264T (=DSM 44701T), isolated from a smear-ripened cheese.</title>
        <authorList>
            <consortium name="US DOE Joint Genome Institute (JGI-PGF)"/>
            <person name="Walter F."/>
            <person name="Albersmeier A."/>
            <person name="Kalinowski J."/>
            <person name="Ruckert C."/>
        </authorList>
    </citation>
    <scope>NUCLEOTIDE SEQUENCE</scope>
    <source>
        <strain evidence="2">CGMCC 1.15880</strain>
    </source>
</reference>
<dbReference type="GO" id="GO:0047570">
    <property type="term" value="F:3-oxoadipate enol-lactonase activity"/>
    <property type="evidence" value="ECO:0007669"/>
    <property type="project" value="InterPro"/>
</dbReference>
<keyword evidence="3" id="KW-1185">Reference proteome</keyword>
<dbReference type="AlphaFoldDB" id="A0A916QPR2"/>
<dbReference type="GO" id="GO:0042952">
    <property type="term" value="P:beta-ketoadipate pathway"/>
    <property type="evidence" value="ECO:0007669"/>
    <property type="project" value="InterPro"/>
</dbReference>
<comment type="caution">
    <text evidence="2">The sequence shown here is derived from an EMBL/GenBank/DDBJ whole genome shotgun (WGS) entry which is preliminary data.</text>
</comment>
<evidence type="ECO:0000313" key="3">
    <source>
        <dbReference type="Proteomes" id="UP000628017"/>
    </source>
</evidence>
<dbReference type="PRINTS" id="PR00111">
    <property type="entry name" value="ABHYDROLASE"/>
</dbReference>
<reference evidence="2" key="2">
    <citation type="submission" date="2020-09" db="EMBL/GenBank/DDBJ databases">
        <authorList>
            <person name="Sun Q."/>
            <person name="Zhou Y."/>
        </authorList>
    </citation>
    <scope>NUCLEOTIDE SEQUENCE</scope>
    <source>
        <strain evidence="2">CGMCC 1.15880</strain>
    </source>
</reference>
<dbReference type="EMBL" id="BMKA01000001">
    <property type="protein sequence ID" value="GGA06256.1"/>
    <property type="molecule type" value="Genomic_DNA"/>
</dbReference>
<dbReference type="SUPFAM" id="SSF53474">
    <property type="entry name" value="alpha/beta-Hydrolases"/>
    <property type="match status" value="1"/>
</dbReference>
<accession>A0A916QPR2</accession>
<sequence length="262" mass="28629">MVSRIVEVNNAALHCRIEGPSDAPVVVFSNSLGTDFRIWDAVVADLAQDHRVLRYDKRGHGLSDDPEDGWTMGELVADLAALMDHFGLSEATVVGLSVGGLIAQGLAAERPDLVRVMVLADTAARIGNDDMWNERIAKVRAEGLGVMADGILERWFAPEFHSHPDFPMWRNMLVRTTAQGYARVCAAIRDTDLLESTARLNLPVLAVVGDKDGSTPPDMVRETAELVSGSSFQIIRNAGHLPCVEKPDVFTSLLRNFLKAQE</sequence>
<name>A0A916QPR2_9RHOB</name>
<dbReference type="InterPro" id="IPR026968">
    <property type="entry name" value="PcaD/CatD"/>
</dbReference>
<gene>
    <name evidence="2" type="ORF">GCM10011498_02420</name>
</gene>
<dbReference type="InterPro" id="IPR029058">
    <property type="entry name" value="AB_hydrolase_fold"/>
</dbReference>
<organism evidence="2 3">
    <name type="scientific">Neptunicoccus cionae</name>
    <dbReference type="NCBI Taxonomy" id="2035344"/>
    <lineage>
        <taxon>Bacteria</taxon>
        <taxon>Pseudomonadati</taxon>
        <taxon>Pseudomonadota</taxon>
        <taxon>Alphaproteobacteria</taxon>
        <taxon>Rhodobacterales</taxon>
        <taxon>Paracoccaceae</taxon>
        <taxon>Neptunicoccus</taxon>
    </lineage>
</organism>
<dbReference type="InterPro" id="IPR000073">
    <property type="entry name" value="AB_hydrolase_1"/>
</dbReference>
<evidence type="ECO:0000259" key="1">
    <source>
        <dbReference type="Pfam" id="PF12697"/>
    </source>
</evidence>
<dbReference type="PANTHER" id="PTHR43798">
    <property type="entry name" value="MONOACYLGLYCEROL LIPASE"/>
    <property type="match status" value="1"/>
</dbReference>
<proteinExistence type="predicted"/>
<dbReference type="Pfam" id="PF12697">
    <property type="entry name" value="Abhydrolase_6"/>
    <property type="match status" value="1"/>
</dbReference>
<feature type="domain" description="AB hydrolase-1" evidence="1">
    <location>
        <begin position="37"/>
        <end position="250"/>
    </location>
</feature>
<dbReference type="InterPro" id="IPR050266">
    <property type="entry name" value="AB_hydrolase_sf"/>
</dbReference>
<dbReference type="Proteomes" id="UP000628017">
    <property type="component" value="Unassembled WGS sequence"/>
</dbReference>
<evidence type="ECO:0000313" key="2">
    <source>
        <dbReference type="EMBL" id="GGA06256.1"/>
    </source>
</evidence>